<dbReference type="PIRSF" id="PIRSF006268">
    <property type="entry name" value="ApbE"/>
    <property type="match status" value="1"/>
</dbReference>
<dbReference type="Pfam" id="PF02424">
    <property type="entry name" value="ApbE"/>
    <property type="match status" value="1"/>
</dbReference>
<comment type="subcellular location">
    <subcellularLocation>
        <location evidence="12">Cell inner membrane</location>
        <topology evidence="12">Lipid-anchor</topology>
        <orientation evidence="12">Periplasmic side</orientation>
    </subcellularLocation>
</comment>
<feature type="binding site" evidence="11">
    <location>
        <position position="293"/>
    </location>
    <ligand>
        <name>Mg(2+)</name>
        <dbReference type="ChEBI" id="CHEBI:18420"/>
    </ligand>
</feature>
<keyword evidence="5 10" id="KW-0479">Metal-binding</keyword>
<organism evidence="13">
    <name type="scientific">Prosthecochloris aestuarii</name>
    <dbReference type="NCBI Taxonomy" id="1102"/>
    <lineage>
        <taxon>Bacteria</taxon>
        <taxon>Pseudomonadati</taxon>
        <taxon>Chlorobiota</taxon>
        <taxon>Chlorobiia</taxon>
        <taxon>Chlorobiales</taxon>
        <taxon>Chlorobiaceae</taxon>
        <taxon>Prosthecochloris</taxon>
    </lineage>
</organism>
<dbReference type="Proteomes" id="UP000886335">
    <property type="component" value="Unassembled WGS sequence"/>
</dbReference>
<dbReference type="EC" id="2.7.1.180" evidence="1 10"/>
<feature type="binding site" evidence="11">
    <location>
        <position position="297"/>
    </location>
    <ligand>
        <name>Mg(2+)</name>
        <dbReference type="ChEBI" id="CHEBI:18420"/>
    </ligand>
</feature>
<evidence type="ECO:0000256" key="6">
    <source>
        <dbReference type="ARBA" id="ARBA00022827"/>
    </source>
</evidence>
<proteinExistence type="inferred from homology"/>
<evidence type="ECO:0000256" key="9">
    <source>
        <dbReference type="ARBA" id="ARBA00048540"/>
    </source>
</evidence>
<keyword evidence="12" id="KW-0997">Cell inner membrane</keyword>
<evidence type="ECO:0000256" key="3">
    <source>
        <dbReference type="ARBA" id="ARBA00022630"/>
    </source>
</evidence>
<dbReference type="GO" id="GO:0046872">
    <property type="term" value="F:metal ion binding"/>
    <property type="evidence" value="ECO:0007669"/>
    <property type="project" value="UniProtKB-UniRule"/>
</dbReference>
<keyword evidence="7 10" id="KW-0460">Magnesium</keyword>
<dbReference type="EMBL" id="DSBW01000051">
    <property type="protein sequence ID" value="HED30498.1"/>
    <property type="molecule type" value="Genomic_DNA"/>
</dbReference>
<keyword evidence="3 10" id="KW-0285">Flavoprotein</keyword>
<dbReference type="PROSITE" id="PS51257">
    <property type="entry name" value="PROKAR_LIPOPROTEIN"/>
    <property type="match status" value="1"/>
</dbReference>
<evidence type="ECO:0000256" key="4">
    <source>
        <dbReference type="ARBA" id="ARBA00022679"/>
    </source>
</evidence>
<keyword evidence="12" id="KW-1003">Cell membrane</keyword>
<comment type="function">
    <text evidence="12">Flavin transferase that catalyzes the transfer of the FMN moiety of FAD and its covalent binding to the hydroxyl group of a threonine residue in a target flavoprotein.</text>
</comment>
<keyword evidence="12" id="KW-0472">Membrane</keyword>
<keyword evidence="4 10" id="KW-0808">Transferase</keyword>
<name>A0A831SRB6_PROAE</name>
<comment type="catalytic activity">
    <reaction evidence="9 10 12">
        <text>L-threonyl-[protein] + FAD = FMN-L-threonyl-[protein] + AMP + H(+)</text>
        <dbReference type="Rhea" id="RHEA:36847"/>
        <dbReference type="Rhea" id="RHEA-COMP:11060"/>
        <dbReference type="Rhea" id="RHEA-COMP:11061"/>
        <dbReference type="ChEBI" id="CHEBI:15378"/>
        <dbReference type="ChEBI" id="CHEBI:30013"/>
        <dbReference type="ChEBI" id="CHEBI:57692"/>
        <dbReference type="ChEBI" id="CHEBI:74257"/>
        <dbReference type="ChEBI" id="CHEBI:456215"/>
        <dbReference type="EC" id="2.7.1.180"/>
    </reaction>
</comment>
<feature type="chain" id="PRO_5033094247" description="FAD:protein FMN transferase" evidence="12">
    <location>
        <begin position="21"/>
        <end position="343"/>
    </location>
</feature>
<dbReference type="InterPro" id="IPR024932">
    <property type="entry name" value="ApbE"/>
</dbReference>
<dbReference type="PANTHER" id="PTHR30040:SF2">
    <property type="entry name" value="FAD:PROTEIN FMN TRANSFERASE"/>
    <property type="match status" value="1"/>
</dbReference>
<dbReference type="PANTHER" id="PTHR30040">
    <property type="entry name" value="THIAMINE BIOSYNTHESIS LIPOPROTEIN APBE"/>
    <property type="match status" value="1"/>
</dbReference>
<dbReference type="GO" id="GO:0016740">
    <property type="term" value="F:transferase activity"/>
    <property type="evidence" value="ECO:0007669"/>
    <property type="project" value="UniProtKB-UniRule"/>
</dbReference>
<feature type="binding site" evidence="11">
    <location>
        <position position="180"/>
    </location>
    <ligand>
        <name>Mg(2+)</name>
        <dbReference type="ChEBI" id="CHEBI:18420"/>
    </ligand>
</feature>
<evidence type="ECO:0000256" key="11">
    <source>
        <dbReference type="PIRSR" id="PIRSR006268-2"/>
    </source>
</evidence>
<reference evidence="13" key="1">
    <citation type="journal article" date="2020" name="mSystems">
        <title>Genome- and Community-Level Interaction Insights into Carbon Utilization and Element Cycling Functions of Hydrothermarchaeota in Hydrothermal Sediment.</title>
        <authorList>
            <person name="Zhou Z."/>
            <person name="Liu Y."/>
            <person name="Xu W."/>
            <person name="Pan J."/>
            <person name="Luo Z.H."/>
            <person name="Li M."/>
        </authorList>
    </citation>
    <scope>NUCLEOTIDE SEQUENCE [LARGE SCALE GENOMIC DNA]</scope>
    <source>
        <strain evidence="13">SpSt-1181</strain>
    </source>
</reference>
<evidence type="ECO:0000256" key="7">
    <source>
        <dbReference type="ARBA" id="ARBA00022842"/>
    </source>
</evidence>
<protein>
    <recommendedName>
        <fullName evidence="2 10">FAD:protein FMN transferase</fullName>
        <ecNumber evidence="1 10">2.7.1.180</ecNumber>
    </recommendedName>
    <alternativeName>
        <fullName evidence="8 10">Flavin transferase</fullName>
    </alternativeName>
</protein>
<evidence type="ECO:0000256" key="2">
    <source>
        <dbReference type="ARBA" id="ARBA00016337"/>
    </source>
</evidence>
<dbReference type="AlphaFoldDB" id="A0A831SRB6"/>
<keyword evidence="12" id="KW-0732">Signal</keyword>
<evidence type="ECO:0000256" key="8">
    <source>
        <dbReference type="ARBA" id="ARBA00031306"/>
    </source>
</evidence>
<dbReference type="GO" id="GO:0005886">
    <property type="term" value="C:plasma membrane"/>
    <property type="evidence" value="ECO:0007669"/>
    <property type="project" value="UniProtKB-SubCell"/>
</dbReference>
<keyword evidence="6 10" id="KW-0274">FAD</keyword>
<dbReference type="Gene3D" id="3.10.520.10">
    <property type="entry name" value="ApbE-like domains"/>
    <property type="match status" value="1"/>
</dbReference>
<evidence type="ECO:0000313" key="13">
    <source>
        <dbReference type="EMBL" id="HED30498.1"/>
    </source>
</evidence>
<sequence>MLRRRVLFSPLLFLAFLVLAACSGAGDDLRIYEQEKIMMGTVMKIKAVSSDRMTEKEVQEVFDSAFREMSDLESELSEWQPASPVSAVNRLAGSKAVDVPPSVITVTEKALEIASMSQGAFDVTFKPVGRLWDVKNRTVPPPPDSIMAALDLVDYRHIRLDTINATLMLGRSGMEIGFGGIAKGYAAWRAGEVLRENGIENFIINAGGDLYVSGKKAERNWTSGIKNPDTGNSKPVTTFDIIAPCGIATSGAYENYFIYKGRHYHHIIDLRTGYPAEGLKSVTVFSTDPAKADAYATAFFVLGAEKALAITRKDPSIACILIDSDDQVTRSDNLANFIAEHKP</sequence>
<evidence type="ECO:0000256" key="10">
    <source>
        <dbReference type="PIRNR" id="PIRNR006268"/>
    </source>
</evidence>
<feature type="signal peptide" evidence="12">
    <location>
        <begin position="1"/>
        <end position="20"/>
    </location>
</feature>
<keyword evidence="12" id="KW-0449">Lipoprotein</keyword>
<dbReference type="SUPFAM" id="SSF143631">
    <property type="entry name" value="ApbE-like"/>
    <property type="match status" value="1"/>
</dbReference>
<comment type="cofactor">
    <cofactor evidence="11">
        <name>Mg(2+)</name>
        <dbReference type="ChEBI" id="CHEBI:18420"/>
    </cofactor>
    <cofactor evidence="11">
        <name>Mn(2+)</name>
        <dbReference type="ChEBI" id="CHEBI:29035"/>
    </cofactor>
    <text evidence="11">Magnesium. Can also use manganese.</text>
</comment>
<dbReference type="InterPro" id="IPR003374">
    <property type="entry name" value="ApbE-like_sf"/>
</dbReference>
<comment type="caution">
    <text evidence="13">The sequence shown here is derived from an EMBL/GenBank/DDBJ whole genome shotgun (WGS) entry which is preliminary data.</text>
</comment>
<gene>
    <name evidence="13" type="ORF">ENN50_02155</name>
</gene>
<evidence type="ECO:0000256" key="5">
    <source>
        <dbReference type="ARBA" id="ARBA00022723"/>
    </source>
</evidence>
<evidence type="ECO:0000256" key="12">
    <source>
        <dbReference type="RuleBase" id="RU363002"/>
    </source>
</evidence>
<comment type="similarity">
    <text evidence="10 12">Belongs to the ApbE family.</text>
</comment>
<evidence type="ECO:0000256" key="1">
    <source>
        <dbReference type="ARBA" id="ARBA00011955"/>
    </source>
</evidence>
<accession>A0A831SRB6</accession>